<organism evidence="1 2">
    <name type="scientific">Parelaphostrongylus tenuis</name>
    <name type="common">Meningeal worm</name>
    <dbReference type="NCBI Taxonomy" id="148309"/>
    <lineage>
        <taxon>Eukaryota</taxon>
        <taxon>Metazoa</taxon>
        <taxon>Ecdysozoa</taxon>
        <taxon>Nematoda</taxon>
        <taxon>Chromadorea</taxon>
        <taxon>Rhabditida</taxon>
        <taxon>Rhabditina</taxon>
        <taxon>Rhabditomorpha</taxon>
        <taxon>Strongyloidea</taxon>
        <taxon>Metastrongylidae</taxon>
        <taxon>Parelaphostrongylus</taxon>
    </lineage>
</organism>
<dbReference type="EMBL" id="JAHQIW010003381">
    <property type="protein sequence ID" value="KAJ1358466.1"/>
    <property type="molecule type" value="Genomic_DNA"/>
</dbReference>
<protein>
    <submittedName>
        <fullName evidence="1">Uncharacterized protein</fullName>
    </submittedName>
</protein>
<comment type="caution">
    <text evidence="1">The sequence shown here is derived from an EMBL/GenBank/DDBJ whole genome shotgun (WGS) entry which is preliminary data.</text>
</comment>
<proteinExistence type="predicted"/>
<evidence type="ECO:0000313" key="2">
    <source>
        <dbReference type="Proteomes" id="UP001196413"/>
    </source>
</evidence>
<evidence type="ECO:0000313" key="1">
    <source>
        <dbReference type="EMBL" id="KAJ1358466.1"/>
    </source>
</evidence>
<accession>A0AAD5QTF7</accession>
<dbReference type="AlphaFoldDB" id="A0AAD5QTF7"/>
<dbReference type="Proteomes" id="UP001196413">
    <property type="component" value="Unassembled WGS sequence"/>
</dbReference>
<reference evidence="1" key="1">
    <citation type="submission" date="2021-06" db="EMBL/GenBank/DDBJ databases">
        <title>Parelaphostrongylus tenuis whole genome reference sequence.</title>
        <authorList>
            <person name="Garwood T.J."/>
            <person name="Larsen P.A."/>
            <person name="Fountain-Jones N.M."/>
            <person name="Garbe J.R."/>
            <person name="Macchietto M.G."/>
            <person name="Kania S.A."/>
            <person name="Gerhold R.W."/>
            <person name="Richards J.E."/>
            <person name="Wolf T.M."/>
        </authorList>
    </citation>
    <scope>NUCLEOTIDE SEQUENCE</scope>
    <source>
        <strain evidence="1">MNPRO001-30</strain>
        <tissue evidence="1">Meninges</tissue>
    </source>
</reference>
<name>A0AAD5QTF7_PARTN</name>
<keyword evidence="2" id="KW-1185">Reference proteome</keyword>
<gene>
    <name evidence="1" type="ORF">KIN20_016896</name>
</gene>
<sequence length="152" mass="17946">MRVNVDKERFRTLPSRFYDPTFERHVNRYGRPLLTSFPNELRNTERKNAKKDEEEIDRHGNDKYYPKMKKKHVIAGIYQVQSMFNKFLKNNKKDKALGVDQFLRDVPCTRLLFLTSFEAIECIPGLYNDSRWPPAIASQCCVSSQTSLRPVR</sequence>